<dbReference type="Pfam" id="PF05354">
    <property type="entry name" value="Phage_attach"/>
    <property type="match status" value="1"/>
</dbReference>
<comment type="caution">
    <text evidence="1">The sequence shown here is derived from an EMBL/GenBank/DDBJ whole genome shotgun (WGS) entry which is preliminary data.</text>
</comment>
<gene>
    <name evidence="1" type="ORF">E7811_17395</name>
</gene>
<accession>A0A4S3MIQ6</accession>
<proteinExistence type="predicted"/>
<dbReference type="GO" id="GO:0019068">
    <property type="term" value="P:virion assembly"/>
    <property type="evidence" value="ECO:0007669"/>
    <property type="project" value="InterPro"/>
</dbReference>
<dbReference type="AlphaFoldDB" id="A0A4S3MIQ6"/>
<reference evidence="1 2" key="1">
    <citation type="submission" date="2019-04" db="EMBL/GenBank/DDBJ databases">
        <title>Draft genome sequence of Gemmobacter aestuarii sp. nov.</title>
        <authorList>
            <person name="Hameed A."/>
            <person name="Lin S.-Y."/>
            <person name="Shahina M."/>
            <person name="Lai W.-A."/>
            <person name="Young C.-C."/>
        </authorList>
    </citation>
    <scope>NUCLEOTIDE SEQUENCE [LARGE SCALE GENOMIC DNA]</scope>
    <source>
        <strain evidence="1 2">CC-PW-75</strain>
    </source>
</reference>
<name>A0A4S3MIQ6_9RHOB</name>
<dbReference type="InterPro" id="IPR008018">
    <property type="entry name" value="Phage_tail_attach_FII"/>
</dbReference>
<dbReference type="Proteomes" id="UP000309450">
    <property type="component" value="Unassembled WGS sequence"/>
</dbReference>
<sequence>MSAFANATAALFRDPNLAQDAIWRSGGADAPVAVRVMLRRPDAVMSFGEGRFVTDSVMIDVECAALGALAPGDTFEIGGVIYEVRGEPLRDAMRHVWKAEAREV</sequence>
<dbReference type="EMBL" id="SSND01000007">
    <property type="protein sequence ID" value="THD81053.1"/>
    <property type="molecule type" value="Genomic_DNA"/>
</dbReference>
<evidence type="ECO:0000313" key="1">
    <source>
        <dbReference type="EMBL" id="THD81053.1"/>
    </source>
</evidence>
<dbReference type="RefSeq" id="WP_136395958.1">
    <property type="nucleotide sequence ID" value="NZ_SSND01000007.1"/>
</dbReference>
<keyword evidence="2" id="KW-1185">Reference proteome</keyword>
<dbReference type="OrthoDB" id="8410231at2"/>
<protein>
    <submittedName>
        <fullName evidence="1">Uncharacterized protein</fullName>
    </submittedName>
</protein>
<organism evidence="1 2">
    <name type="scientific">Aliigemmobacter aestuarii</name>
    <dbReference type="NCBI Taxonomy" id="1445661"/>
    <lineage>
        <taxon>Bacteria</taxon>
        <taxon>Pseudomonadati</taxon>
        <taxon>Pseudomonadota</taxon>
        <taxon>Alphaproteobacteria</taxon>
        <taxon>Rhodobacterales</taxon>
        <taxon>Paracoccaceae</taxon>
        <taxon>Aliigemmobacter</taxon>
    </lineage>
</organism>
<evidence type="ECO:0000313" key="2">
    <source>
        <dbReference type="Proteomes" id="UP000309450"/>
    </source>
</evidence>